<dbReference type="InterPro" id="IPR015421">
    <property type="entry name" value="PyrdxlP-dep_Trfase_major"/>
</dbReference>
<evidence type="ECO:0000313" key="5">
    <source>
        <dbReference type="Proteomes" id="UP001177003"/>
    </source>
</evidence>
<feature type="transmembrane region" description="Helical" evidence="3">
    <location>
        <begin position="45"/>
        <end position="62"/>
    </location>
</feature>
<keyword evidence="3" id="KW-0472">Membrane</keyword>
<feature type="transmembrane region" description="Helical" evidence="3">
    <location>
        <begin position="121"/>
        <end position="140"/>
    </location>
</feature>
<dbReference type="Proteomes" id="UP001177003">
    <property type="component" value="Chromosome 4"/>
</dbReference>
<dbReference type="SUPFAM" id="SSF53383">
    <property type="entry name" value="PLP-dependent transferases"/>
    <property type="match status" value="1"/>
</dbReference>
<protein>
    <submittedName>
        <fullName evidence="4">Uncharacterized protein</fullName>
    </submittedName>
</protein>
<reference evidence="4" key="1">
    <citation type="submission" date="2023-04" db="EMBL/GenBank/DDBJ databases">
        <authorList>
            <person name="Vijverberg K."/>
            <person name="Xiong W."/>
            <person name="Schranz E."/>
        </authorList>
    </citation>
    <scope>NUCLEOTIDE SEQUENCE</scope>
</reference>
<dbReference type="InterPro" id="IPR050087">
    <property type="entry name" value="AON_synthase_class-II"/>
</dbReference>
<dbReference type="PANTHER" id="PTHR13693:SF3">
    <property type="entry name" value="LD36009P"/>
    <property type="match status" value="1"/>
</dbReference>
<evidence type="ECO:0000256" key="1">
    <source>
        <dbReference type="ARBA" id="ARBA00001933"/>
    </source>
</evidence>
<keyword evidence="5" id="KW-1185">Reference proteome</keyword>
<sequence length="146" mass="16450">MKAEEVRIGKSSVASRSTRAEDWKISISAASISVYRIALDDQHQALLMLGLMWWSVFLMTITRHSSEWLDSHSQFPAYYKNEYCTPRVTETLKRYSRVEGGTTTLHIELEDVVVDFVGKPAAMVTGMGYITNSAILHVLVRHGGDK</sequence>
<dbReference type="EMBL" id="OX465080">
    <property type="protein sequence ID" value="CAI9280622.1"/>
    <property type="molecule type" value="Genomic_DNA"/>
</dbReference>
<accession>A0AA35YVD6</accession>
<proteinExistence type="predicted"/>
<name>A0AA35YVD6_LACSI</name>
<dbReference type="Gene3D" id="3.40.640.10">
    <property type="entry name" value="Type I PLP-dependent aspartate aminotransferase-like (Major domain)"/>
    <property type="match status" value="1"/>
</dbReference>
<comment type="cofactor">
    <cofactor evidence="1">
        <name>pyridoxal 5'-phosphate</name>
        <dbReference type="ChEBI" id="CHEBI:597326"/>
    </cofactor>
</comment>
<gene>
    <name evidence="4" type="ORF">LSALG_LOCUS20360</name>
</gene>
<dbReference type="GO" id="GO:0017059">
    <property type="term" value="C:serine palmitoyltransferase complex"/>
    <property type="evidence" value="ECO:0007669"/>
    <property type="project" value="TreeGrafter"/>
</dbReference>
<evidence type="ECO:0000256" key="2">
    <source>
        <dbReference type="ARBA" id="ARBA00022679"/>
    </source>
</evidence>
<organism evidence="4 5">
    <name type="scientific">Lactuca saligna</name>
    <name type="common">Willowleaf lettuce</name>
    <dbReference type="NCBI Taxonomy" id="75948"/>
    <lineage>
        <taxon>Eukaryota</taxon>
        <taxon>Viridiplantae</taxon>
        <taxon>Streptophyta</taxon>
        <taxon>Embryophyta</taxon>
        <taxon>Tracheophyta</taxon>
        <taxon>Spermatophyta</taxon>
        <taxon>Magnoliopsida</taxon>
        <taxon>eudicotyledons</taxon>
        <taxon>Gunneridae</taxon>
        <taxon>Pentapetalae</taxon>
        <taxon>asterids</taxon>
        <taxon>campanulids</taxon>
        <taxon>Asterales</taxon>
        <taxon>Asteraceae</taxon>
        <taxon>Cichorioideae</taxon>
        <taxon>Cichorieae</taxon>
        <taxon>Lactucinae</taxon>
        <taxon>Lactuca</taxon>
    </lineage>
</organism>
<dbReference type="InterPro" id="IPR015424">
    <property type="entry name" value="PyrdxlP-dep_Trfase"/>
</dbReference>
<evidence type="ECO:0000313" key="4">
    <source>
        <dbReference type="EMBL" id="CAI9280622.1"/>
    </source>
</evidence>
<evidence type="ECO:0000256" key="3">
    <source>
        <dbReference type="SAM" id="Phobius"/>
    </source>
</evidence>
<dbReference type="PANTHER" id="PTHR13693">
    <property type="entry name" value="CLASS II AMINOTRANSFERASE/8-AMINO-7-OXONONANOATE SYNTHASE"/>
    <property type="match status" value="1"/>
</dbReference>
<dbReference type="GO" id="GO:0016020">
    <property type="term" value="C:membrane"/>
    <property type="evidence" value="ECO:0007669"/>
    <property type="project" value="GOC"/>
</dbReference>
<dbReference type="GO" id="GO:0046513">
    <property type="term" value="P:ceramide biosynthetic process"/>
    <property type="evidence" value="ECO:0007669"/>
    <property type="project" value="TreeGrafter"/>
</dbReference>
<dbReference type="GO" id="GO:0046512">
    <property type="term" value="P:sphingosine biosynthetic process"/>
    <property type="evidence" value="ECO:0007669"/>
    <property type="project" value="TreeGrafter"/>
</dbReference>
<keyword evidence="3" id="KW-0812">Transmembrane</keyword>
<dbReference type="AlphaFoldDB" id="A0AA35YVD6"/>
<keyword evidence="2" id="KW-0808">Transferase</keyword>
<keyword evidence="3" id="KW-1133">Transmembrane helix</keyword>
<dbReference type="GO" id="GO:0004758">
    <property type="term" value="F:serine C-palmitoyltransferase activity"/>
    <property type="evidence" value="ECO:0007669"/>
    <property type="project" value="TreeGrafter"/>
</dbReference>